<evidence type="ECO:0000313" key="2">
    <source>
        <dbReference type="EMBL" id="GFT01692.1"/>
    </source>
</evidence>
<dbReference type="AlphaFoldDB" id="A0A8X6N9Q9"/>
<reference evidence="2" key="1">
    <citation type="submission" date="2020-08" db="EMBL/GenBank/DDBJ databases">
        <title>Multicomponent nature underlies the extraordinary mechanical properties of spider dragline silk.</title>
        <authorList>
            <person name="Kono N."/>
            <person name="Nakamura H."/>
            <person name="Mori M."/>
            <person name="Yoshida Y."/>
            <person name="Ohtoshi R."/>
            <person name="Malay A.D."/>
            <person name="Moran D.A.P."/>
            <person name="Tomita M."/>
            <person name="Numata K."/>
            <person name="Arakawa K."/>
        </authorList>
    </citation>
    <scope>NUCLEOTIDE SEQUENCE</scope>
</reference>
<evidence type="ECO:0000313" key="3">
    <source>
        <dbReference type="Proteomes" id="UP000887013"/>
    </source>
</evidence>
<sequence length="103" mass="12044">MCAPPQHNTADGTSRRCDVSHETRWWIRTPFIFVLPLGIIETHILAHMIESLDRVSRRIRWRTYLLAAHPSTPARGYLRTTSPGTNPNKRRRSPRKHRRHGKS</sequence>
<gene>
    <name evidence="2" type="ORF">NPIL_285951</name>
</gene>
<dbReference type="Proteomes" id="UP000887013">
    <property type="component" value="Unassembled WGS sequence"/>
</dbReference>
<protein>
    <submittedName>
        <fullName evidence="2">Uncharacterized protein</fullName>
    </submittedName>
</protein>
<accession>A0A8X6N9Q9</accession>
<name>A0A8X6N9Q9_NEPPI</name>
<keyword evidence="3" id="KW-1185">Reference proteome</keyword>
<feature type="compositionally biased region" description="Basic residues" evidence="1">
    <location>
        <begin position="88"/>
        <end position="103"/>
    </location>
</feature>
<comment type="caution">
    <text evidence="2">The sequence shown here is derived from an EMBL/GenBank/DDBJ whole genome shotgun (WGS) entry which is preliminary data.</text>
</comment>
<proteinExistence type="predicted"/>
<feature type="region of interest" description="Disordered" evidence="1">
    <location>
        <begin position="73"/>
        <end position="103"/>
    </location>
</feature>
<dbReference type="EMBL" id="BMAW01006994">
    <property type="protein sequence ID" value="GFT01692.1"/>
    <property type="molecule type" value="Genomic_DNA"/>
</dbReference>
<evidence type="ECO:0000256" key="1">
    <source>
        <dbReference type="SAM" id="MobiDB-lite"/>
    </source>
</evidence>
<organism evidence="2 3">
    <name type="scientific">Nephila pilipes</name>
    <name type="common">Giant wood spider</name>
    <name type="synonym">Nephila maculata</name>
    <dbReference type="NCBI Taxonomy" id="299642"/>
    <lineage>
        <taxon>Eukaryota</taxon>
        <taxon>Metazoa</taxon>
        <taxon>Ecdysozoa</taxon>
        <taxon>Arthropoda</taxon>
        <taxon>Chelicerata</taxon>
        <taxon>Arachnida</taxon>
        <taxon>Araneae</taxon>
        <taxon>Araneomorphae</taxon>
        <taxon>Entelegynae</taxon>
        <taxon>Araneoidea</taxon>
        <taxon>Nephilidae</taxon>
        <taxon>Nephila</taxon>
    </lineage>
</organism>